<accession>A0ABT1S3X9</accession>
<reference evidence="2 3" key="1">
    <citation type="submission" date="2022-06" db="EMBL/GenBank/DDBJ databases">
        <title>Isolation of gut microbiota from human fecal samples.</title>
        <authorList>
            <person name="Pamer E.G."/>
            <person name="Barat B."/>
            <person name="Waligurski E."/>
            <person name="Medina S."/>
            <person name="Paddock L."/>
            <person name="Mostad J."/>
        </authorList>
    </citation>
    <scope>NUCLEOTIDE SEQUENCE [LARGE SCALE GENOMIC DNA]</scope>
    <source>
        <strain evidence="2 3">DFI.9.73</strain>
    </source>
</reference>
<dbReference type="CDD" id="cd00338">
    <property type="entry name" value="Ser_Recombinase"/>
    <property type="match status" value="1"/>
</dbReference>
<dbReference type="InterPro" id="IPR050639">
    <property type="entry name" value="SSR_resolvase"/>
</dbReference>
<comment type="caution">
    <text evidence="2">The sequence shown here is derived from an EMBL/GenBank/DDBJ whole genome shotgun (WGS) entry which is preliminary data.</text>
</comment>
<dbReference type="InterPro" id="IPR025827">
    <property type="entry name" value="Zn_ribbon_recom_dom"/>
</dbReference>
<dbReference type="Pfam" id="PF07508">
    <property type="entry name" value="Recombinase"/>
    <property type="match status" value="1"/>
</dbReference>
<proteinExistence type="predicted"/>
<dbReference type="EMBL" id="JANFZH010000062">
    <property type="protein sequence ID" value="MCQ4841651.1"/>
    <property type="molecule type" value="Genomic_DNA"/>
</dbReference>
<evidence type="ECO:0000313" key="3">
    <source>
        <dbReference type="Proteomes" id="UP001524473"/>
    </source>
</evidence>
<organism evidence="2 3">
    <name type="scientific">Neglectibacter timonensis</name>
    <dbReference type="NCBI Taxonomy" id="1776382"/>
    <lineage>
        <taxon>Bacteria</taxon>
        <taxon>Bacillati</taxon>
        <taxon>Bacillota</taxon>
        <taxon>Clostridia</taxon>
        <taxon>Eubacteriales</taxon>
        <taxon>Oscillospiraceae</taxon>
        <taxon>Neglectibacter</taxon>
    </lineage>
</organism>
<evidence type="ECO:0000313" key="2">
    <source>
        <dbReference type="EMBL" id="MCQ4841651.1"/>
    </source>
</evidence>
<dbReference type="InterPro" id="IPR006119">
    <property type="entry name" value="Resolv_N"/>
</dbReference>
<dbReference type="Pfam" id="PF00239">
    <property type="entry name" value="Resolvase"/>
    <property type="match status" value="1"/>
</dbReference>
<dbReference type="PANTHER" id="PTHR30461:SF23">
    <property type="entry name" value="DNA RECOMBINASE-RELATED"/>
    <property type="match status" value="1"/>
</dbReference>
<evidence type="ECO:0000259" key="1">
    <source>
        <dbReference type="PROSITE" id="PS51736"/>
    </source>
</evidence>
<dbReference type="Pfam" id="PF13408">
    <property type="entry name" value="Zn_ribbon_recom"/>
    <property type="match status" value="1"/>
</dbReference>
<gene>
    <name evidence="2" type="ORF">NE695_17205</name>
</gene>
<feature type="domain" description="Resolvase/invertase-type recombinase catalytic" evidence="1">
    <location>
        <begin position="4"/>
        <end position="154"/>
    </location>
</feature>
<dbReference type="PANTHER" id="PTHR30461">
    <property type="entry name" value="DNA-INVERTASE FROM LAMBDOID PROPHAGE"/>
    <property type="match status" value="1"/>
</dbReference>
<dbReference type="Gene3D" id="3.40.50.1390">
    <property type="entry name" value="Resolvase, N-terminal catalytic domain"/>
    <property type="match status" value="1"/>
</dbReference>
<keyword evidence="3" id="KW-1185">Reference proteome</keyword>
<dbReference type="SMART" id="SM00857">
    <property type="entry name" value="Resolvase"/>
    <property type="match status" value="1"/>
</dbReference>
<dbReference type="InterPro" id="IPR036162">
    <property type="entry name" value="Resolvase-like_N_sf"/>
</dbReference>
<dbReference type="InterPro" id="IPR038109">
    <property type="entry name" value="DNA_bind_recomb_sf"/>
</dbReference>
<dbReference type="SUPFAM" id="SSF53041">
    <property type="entry name" value="Resolvase-like"/>
    <property type="match status" value="1"/>
</dbReference>
<dbReference type="InterPro" id="IPR011109">
    <property type="entry name" value="DNA_bind_recombinase_dom"/>
</dbReference>
<dbReference type="PROSITE" id="PS51736">
    <property type="entry name" value="RECOMBINASES_3"/>
    <property type="match status" value="1"/>
</dbReference>
<dbReference type="Gene3D" id="3.90.1750.20">
    <property type="entry name" value="Putative Large Serine Recombinase, Chain B, Domain 2"/>
    <property type="match status" value="1"/>
</dbReference>
<protein>
    <submittedName>
        <fullName evidence="2">Recombinase family protein</fullName>
    </submittedName>
</protein>
<name>A0ABT1S3X9_9FIRM</name>
<dbReference type="RefSeq" id="WP_256192391.1">
    <property type="nucleotide sequence ID" value="NZ_JANFZG010000063.1"/>
</dbReference>
<sequence>MSKRVYCLYRVSTKGQVEKDDIPMQKQRCHEFAEAQGWEIVREFSEKGVSGFKVSAKDRDAIQEIQRDAAMKKFDVLLVFMFDRLGRKENETPFVVEWFVNNGIEVWSSEEGQQRFDTHVDKLMNYIRYWQASGESLKTSVRTKTRLGQIVQEGRFRGGKPAYGYRLVKKGRIGKKNRELYDIEINPEEAIAVKRMFDLTDRYGYGGRKLSSVLHEEGIINLRTGEPFHYASIQHILSNIMNAGILRSGETKSEVFPELQIVSLEQFNRVAKAREQRSVNYAIKCGGTTEIVQLEDGTEAAVVRPPRAYPRKIVGKALLSGNVYCGHCGGRIFATTARKTHRPTEDNERIAIYKCYNRSQHKGQCDGPSTYRAEKVDKVIEQLLRGIFERAKKVDEKTILKMLVDASAEQCQQELKAAKLEYTKTMKELSRWGDLMLDSLDGTCVFTPEQVKARLDAVQAKADEIAHQVQQLEEKSRQMKPAAADLLREHQQILTWAELFDSAAIEEKKVIASYLIKAVTLTRGYGIQVDFNISEAQFLNGLEMG</sequence>
<dbReference type="Proteomes" id="UP001524473">
    <property type="component" value="Unassembled WGS sequence"/>
</dbReference>